<dbReference type="GO" id="GO:0003723">
    <property type="term" value="F:RNA binding"/>
    <property type="evidence" value="ECO:0007669"/>
    <property type="project" value="UniProtKB-UniRule"/>
</dbReference>
<feature type="compositionally biased region" description="Low complexity" evidence="4">
    <location>
        <begin position="125"/>
        <end position="140"/>
    </location>
</feature>
<feature type="domain" description="K Homology" evidence="5">
    <location>
        <begin position="764"/>
        <end position="854"/>
    </location>
</feature>
<evidence type="ECO:0000256" key="4">
    <source>
        <dbReference type="SAM" id="MobiDB-lite"/>
    </source>
</evidence>
<proteinExistence type="predicted"/>
<feature type="compositionally biased region" description="Basic and acidic residues" evidence="4">
    <location>
        <begin position="112"/>
        <end position="121"/>
    </location>
</feature>
<feature type="region of interest" description="Disordered" evidence="4">
    <location>
        <begin position="1136"/>
        <end position="1268"/>
    </location>
</feature>
<feature type="domain" description="K Homology" evidence="5">
    <location>
        <begin position="402"/>
        <end position="466"/>
    </location>
</feature>
<feature type="region of interest" description="Disordered" evidence="4">
    <location>
        <begin position="109"/>
        <end position="140"/>
    </location>
</feature>
<feature type="compositionally biased region" description="Polar residues" evidence="4">
    <location>
        <begin position="968"/>
        <end position="981"/>
    </location>
</feature>
<feature type="region of interest" description="Disordered" evidence="4">
    <location>
        <begin position="964"/>
        <end position="1025"/>
    </location>
</feature>
<reference evidence="7" key="1">
    <citation type="submission" date="2021-02" db="EMBL/GenBank/DDBJ databases">
        <authorList>
            <person name="Nowell W R."/>
        </authorList>
    </citation>
    <scope>NUCLEOTIDE SEQUENCE</scope>
</reference>
<feature type="domain" description="K Homology" evidence="5">
    <location>
        <begin position="542"/>
        <end position="611"/>
    </location>
</feature>
<organism evidence="7 8">
    <name type="scientific">Rotaria socialis</name>
    <dbReference type="NCBI Taxonomy" id="392032"/>
    <lineage>
        <taxon>Eukaryota</taxon>
        <taxon>Metazoa</taxon>
        <taxon>Spiralia</taxon>
        <taxon>Gnathifera</taxon>
        <taxon>Rotifera</taxon>
        <taxon>Eurotatoria</taxon>
        <taxon>Bdelloidea</taxon>
        <taxon>Philodinida</taxon>
        <taxon>Philodinidae</taxon>
        <taxon>Rotaria</taxon>
    </lineage>
</organism>
<evidence type="ECO:0000313" key="6">
    <source>
        <dbReference type="EMBL" id="CAF3348703.1"/>
    </source>
</evidence>
<feature type="domain" description="K Homology" evidence="5">
    <location>
        <begin position="191"/>
        <end position="259"/>
    </location>
</feature>
<feature type="domain" description="K Homology" evidence="5">
    <location>
        <begin position="263"/>
        <end position="328"/>
    </location>
</feature>
<dbReference type="InterPro" id="IPR004087">
    <property type="entry name" value="KH_dom"/>
</dbReference>
<feature type="domain" description="K Homology" evidence="5">
    <location>
        <begin position="333"/>
        <end position="401"/>
    </location>
</feature>
<dbReference type="SMART" id="SM00322">
    <property type="entry name" value="KH"/>
    <property type="match status" value="13"/>
</dbReference>
<keyword evidence="1" id="KW-0677">Repeat</keyword>
<feature type="domain" description="K Homology" evidence="5">
    <location>
        <begin position="691"/>
        <end position="760"/>
    </location>
</feature>
<accession>A0A820Y475</accession>
<protein>
    <recommendedName>
        <fullName evidence="5">K Homology domain-containing protein</fullName>
    </recommendedName>
</protein>
<feature type="domain" description="K Homology" evidence="5">
    <location>
        <begin position="855"/>
        <end position="922"/>
    </location>
</feature>
<evidence type="ECO:0000256" key="2">
    <source>
        <dbReference type="ARBA" id="ARBA00022884"/>
    </source>
</evidence>
<dbReference type="Pfam" id="PF24668">
    <property type="entry name" value="KH_Vigilin"/>
    <property type="match status" value="1"/>
</dbReference>
<dbReference type="Proteomes" id="UP000663848">
    <property type="component" value="Unassembled WGS sequence"/>
</dbReference>
<feature type="domain" description="K Homology" evidence="5">
    <location>
        <begin position="931"/>
        <end position="1047"/>
    </location>
</feature>
<feature type="domain" description="K Homology" evidence="5">
    <location>
        <begin position="102"/>
        <end position="190"/>
    </location>
</feature>
<dbReference type="CDD" id="cd22408">
    <property type="entry name" value="KH-I_Vigilin_rpt4"/>
    <property type="match status" value="1"/>
</dbReference>
<feature type="compositionally biased region" description="Low complexity" evidence="4">
    <location>
        <begin position="1136"/>
        <end position="1186"/>
    </location>
</feature>
<dbReference type="PANTHER" id="PTHR10288">
    <property type="entry name" value="KH DOMAIN CONTAINING RNA BINDING PROTEIN"/>
    <property type="match status" value="1"/>
</dbReference>
<dbReference type="Gene3D" id="3.30.1370.10">
    <property type="entry name" value="K Homology domain, type 1"/>
    <property type="match status" value="12"/>
</dbReference>
<dbReference type="EMBL" id="CAJOBR010000744">
    <property type="protein sequence ID" value="CAF4542231.1"/>
    <property type="molecule type" value="Genomic_DNA"/>
</dbReference>
<dbReference type="InterPro" id="IPR057778">
    <property type="entry name" value="KH_Vigilin_N"/>
</dbReference>
<feature type="region of interest" description="Disordered" evidence="4">
    <location>
        <begin position="1"/>
        <end position="22"/>
    </location>
</feature>
<evidence type="ECO:0000259" key="5">
    <source>
        <dbReference type="SMART" id="SM00322"/>
    </source>
</evidence>
<evidence type="ECO:0000256" key="1">
    <source>
        <dbReference type="ARBA" id="ARBA00022737"/>
    </source>
</evidence>
<comment type="caution">
    <text evidence="7">The sequence shown here is derived from an EMBL/GenBank/DDBJ whole genome shotgun (WGS) entry which is preliminary data.</text>
</comment>
<keyword evidence="2 3" id="KW-0694">RNA-binding</keyword>
<evidence type="ECO:0000313" key="8">
    <source>
        <dbReference type="Proteomes" id="UP000663848"/>
    </source>
</evidence>
<feature type="compositionally biased region" description="Low complexity" evidence="4">
    <location>
        <begin position="1245"/>
        <end position="1257"/>
    </location>
</feature>
<dbReference type="InterPro" id="IPR036612">
    <property type="entry name" value="KH_dom_type_1_sf"/>
</dbReference>
<sequence>MATAMDDNNLRETGIASKTSSVSKKLEIDEVPDYNEAFPQLISAAGHVDINRSNTFFSTSFPSSSSNGNNSTGAMGNTTTSLFSTAKADEDRRRKMAIHASSVTTKIIEIPPEERALDNSGRRTGNQSSRNAGANNNNSGQTIQKLCARIQKETSTNITFLYKDQTLIVTITGRPEHVRAAQVQIVREIQRPVQLSVNVPLDFHRFIIGPKGATLKQLEQETLTRITVPPQDKPSNAITVLGAKDNVKLCEHRILELYHTQFNKGFERLSIPYLYHPWIRNLLVEDLHRQLNVTVDLPPPIKQTDEITVRGERESVEQAKAKILQFYKSLEGKIMTFPLEIPCEQHRFILGKKAANLKEIFDKTNVIVRVPNQEEHSTTIQVMGETAKIGEAITMIYKMANAVTAAHIDAPRWMQSAVKGERKIDLDSLRKTYPNVRISFRDDHIAVEGPPEEAEHVRSQIQAVVEEYKTKNTTYAEMEIDPQHYKQLIGKSQARLHEMQEQTGCDIKFPFEDGRLVKLIGTKESVEKAQQLLTERVKKLANERTTDLTIDPQYYPQIIGAKGKNLEEVRSKFHNIQITFPEANGKSDKVKIHGDKDEVEKCSKILQQKIKDLYSTEIDVPKRLYPMLIGKGGANIQRLREKIPDVRIDIPSIDDNKDSTHIRLSGKKPDVDKGRKVLEEHINQINTSMENSIEQHITIDPKWHSRFFQNRRKLLTDLQQQYGEMLIKLPERSLNSDQVLLRGPKEVLEQVRKRLEELIDTWENTITKEMTIPHRHHGYLLAQGGTYIQPIQKEYNVQIKFPPRGNNQKEEQEPTTTATPTTAAEDEKQKDTIRLIGRSEDIDKAMEALEKMIPAESSVDIPFEAHGMLVGKSGSNLQLLTKKYPDVHVTFPPPNSSQNTIQLKGQQEQVEGIKNELVEIYEKYQVDKQARSHEIRFTIKPQYRSLIFGFRGKTISNLRQKHDVRIDVSNNQPATAVPTSADNEDENNKEEQVEQQQQQQKDDQQTTSQEDTSVSNDTNDSSDIEIVVTGYEDKIGACRDDILQLIKDFEAKITMEVEIDPRIHSRIIGSGGLKLQQITKEYEVEIKFQAHNQPDKVHVIGLDQDKIDACIDHLLLLEEDFLQDLPYRAPNVKIQNESSGQQSTNTQQQQQQQQQQQETPAVSNVKVINRNKKQNQQQQAPFQVKNAPWTNGKEHGNEHQSSDHSRQRNGHDNSTKISTSMAPKLDDLGEYPSISNGLPLAANDNSSQVQQTTVNTVPVIWGPQKRNK</sequence>
<dbReference type="AlphaFoldDB" id="A0A820Y475"/>
<gene>
    <name evidence="6" type="ORF">GRG538_LOCUS5316</name>
    <name evidence="7" type="ORF">QYT958_LOCUS7688</name>
</gene>
<feature type="compositionally biased region" description="Low complexity" evidence="4">
    <location>
        <begin position="994"/>
        <end position="1021"/>
    </location>
</feature>
<dbReference type="Pfam" id="PF00013">
    <property type="entry name" value="KH_1"/>
    <property type="match status" value="8"/>
</dbReference>
<feature type="region of interest" description="Disordered" evidence="4">
    <location>
        <begin position="801"/>
        <end position="828"/>
    </location>
</feature>
<feature type="domain" description="K Homology" evidence="5">
    <location>
        <begin position="1051"/>
        <end position="1119"/>
    </location>
</feature>
<feature type="domain" description="K Homology" evidence="5">
    <location>
        <begin position="612"/>
        <end position="683"/>
    </location>
</feature>
<dbReference type="InterPro" id="IPR004088">
    <property type="entry name" value="KH_dom_type_1"/>
</dbReference>
<evidence type="ECO:0000256" key="3">
    <source>
        <dbReference type="PROSITE-ProRule" id="PRU00117"/>
    </source>
</evidence>
<feature type="compositionally biased region" description="Low complexity" evidence="4">
    <location>
        <begin position="814"/>
        <end position="823"/>
    </location>
</feature>
<dbReference type="SUPFAM" id="SSF54791">
    <property type="entry name" value="Eukaryotic type KH-domain (KH-domain type I)"/>
    <property type="match status" value="12"/>
</dbReference>
<dbReference type="PROSITE" id="PS50084">
    <property type="entry name" value="KH_TYPE_1"/>
    <property type="match status" value="8"/>
</dbReference>
<evidence type="ECO:0000313" key="7">
    <source>
        <dbReference type="EMBL" id="CAF4542231.1"/>
    </source>
</evidence>
<name>A0A820Y475_9BILA</name>
<feature type="compositionally biased region" description="Basic and acidic residues" evidence="4">
    <location>
        <begin position="1192"/>
        <end position="1214"/>
    </location>
</feature>
<feature type="region of interest" description="Disordered" evidence="4">
    <location>
        <begin position="60"/>
        <end position="79"/>
    </location>
</feature>
<feature type="domain" description="K Homology" evidence="5">
    <location>
        <begin position="472"/>
        <end position="538"/>
    </location>
</feature>
<dbReference type="Proteomes" id="UP000663872">
    <property type="component" value="Unassembled WGS sequence"/>
</dbReference>
<dbReference type="EMBL" id="CAJNYT010000430">
    <property type="protein sequence ID" value="CAF3348703.1"/>
    <property type="molecule type" value="Genomic_DNA"/>
</dbReference>